<dbReference type="GO" id="GO:0005246">
    <property type="term" value="F:calcium channel regulator activity"/>
    <property type="evidence" value="ECO:0007669"/>
    <property type="project" value="TreeGrafter"/>
</dbReference>
<dbReference type="PRINTS" id="PR00449">
    <property type="entry name" value="RASTRNSFRMNG"/>
</dbReference>
<dbReference type="SMART" id="SM00173">
    <property type="entry name" value="RAS"/>
    <property type="match status" value="1"/>
</dbReference>
<evidence type="ECO:0000256" key="3">
    <source>
        <dbReference type="SAM" id="MobiDB-lite"/>
    </source>
</evidence>
<sequence length="847" mass="93767">MSSIRQQEPMKPSSKSPIPRSRSDFNYVGLTPKEKRWTTDFSLLLPPFSRDTSGYSRLAESPVTHQPKPINQNRAFTKSPTSGEESSRSSESRHLKCLTSNEGNTSNPKSSGPSALGIVKSLTLGQSAMNTTTKQVPACDCMQPRPMGRSRTLEPINYSETKRTKTVRSPTFEPHNASAKKLYPTIELSSLATNKSRNPLSTVSNRLNYQNEQCLKTINSNRMSLPANIHSSTNQSLHKANPQGTKHLPSKISDNLMTSPVTSPSTETYGSSKPQYFEGNSQSLHQENLQSTKHLPGKNVNGLLTSPLTSPTVETHSCLRKNPFAPEHKRTSSEGAFNLPNPGASCGTSNSYQLQSQIRGTLRTNPFTSESFIPPSHNHPVQSSKQSSASNDGNTNINSYKSPEPSGNSNTESRRSSFEARHQQMSASLGFSSKFSPNQQPNSTETGHYLRATPRHLTPESGRHLTAIRKSPTMDSRTLRYSPLLSQHFISRSPTLDPSVLSRARGPVAVSRSPLTSRVGMTKPEVVRSQSLRSLRKEMDNSPAKIRNSESAQSDVTCPIHRAFPLVEADEFDADDFRRLRNFSVTNKGLINWGDSFRSQSLTSVPDPALPYSNSQWDMVSTKSYPMTSSNSQWTCSNRIPQRYRVAIVGAYEVGKTSVIRQFQTSEYICAFDTSYDLNKEYAITVILNKEESELEFIEHRISDEADDSKPSVPLFADAYVVVYSVTNRRSFCRALDLLARLKNKRSAVLLVGNKSDLVRVRAVTTDEGQSAAKDHGCPFIETSAAINHQVDELLVAILTHIRARVPGALGSRRPHPSSLSRAKGLIKKFLKKACFQAKSSENLQRL</sequence>
<evidence type="ECO:0000256" key="2">
    <source>
        <dbReference type="ARBA" id="ARBA00022553"/>
    </source>
</evidence>
<dbReference type="PROSITE" id="PS51419">
    <property type="entry name" value="RAB"/>
    <property type="match status" value="1"/>
</dbReference>
<dbReference type="SMART" id="SM00175">
    <property type="entry name" value="RAB"/>
    <property type="match status" value="1"/>
</dbReference>
<dbReference type="SMART" id="SM00174">
    <property type="entry name" value="RHO"/>
    <property type="match status" value="1"/>
</dbReference>
<dbReference type="PANTHER" id="PTHR45775">
    <property type="entry name" value="RAD, GEM/KIR FAMILY MEMBER 2, ISOFORM C"/>
    <property type="match status" value="1"/>
</dbReference>
<dbReference type="AlphaFoldDB" id="A0AAV6U928"/>
<evidence type="ECO:0000313" key="5">
    <source>
        <dbReference type="Proteomes" id="UP000827092"/>
    </source>
</evidence>
<dbReference type="PANTHER" id="PTHR45775:SF6">
    <property type="entry name" value="RAD, GEM_KIR FAMILY MEMBER 2, ISOFORM C"/>
    <property type="match status" value="1"/>
</dbReference>
<dbReference type="GO" id="GO:0003924">
    <property type="term" value="F:GTPase activity"/>
    <property type="evidence" value="ECO:0007669"/>
    <property type="project" value="InterPro"/>
</dbReference>
<feature type="compositionally biased region" description="Polar residues" evidence="3">
    <location>
        <begin position="252"/>
        <end position="293"/>
    </location>
</feature>
<comment type="similarity">
    <text evidence="1">Belongs to the small GTPase superfamily. RGK family.</text>
</comment>
<feature type="compositionally biased region" description="Polar residues" evidence="3">
    <location>
        <begin position="98"/>
        <end position="113"/>
    </location>
</feature>
<dbReference type="EMBL" id="JAFNEN010000595">
    <property type="protein sequence ID" value="KAG8179960.1"/>
    <property type="molecule type" value="Genomic_DNA"/>
</dbReference>
<dbReference type="Proteomes" id="UP000827092">
    <property type="component" value="Unassembled WGS sequence"/>
</dbReference>
<feature type="compositionally biased region" description="Polar residues" evidence="3">
    <location>
        <begin position="379"/>
        <end position="411"/>
    </location>
</feature>
<dbReference type="GO" id="GO:0005886">
    <property type="term" value="C:plasma membrane"/>
    <property type="evidence" value="ECO:0007669"/>
    <property type="project" value="TreeGrafter"/>
</dbReference>
<feature type="compositionally biased region" description="Polar residues" evidence="3">
    <location>
        <begin position="233"/>
        <end position="244"/>
    </location>
</feature>
<dbReference type="InterPro" id="IPR051641">
    <property type="entry name" value="RGK_GTP-binding_reg"/>
</dbReference>
<evidence type="ECO:0008006" key="6">
    <source>
        <dbReference type="Google" id="ProtNLM"/>
    </source>
</evidence>
<evidence type="ECO:0000313" key="4">
    <source>
        <dbReference type="EMBL" id="KAG8179960.1"/>
    </source>
</evidence>
<reference evidence="4 5" key="1">
    <citation type="journal article" date="2022" name="Nat. Ecol. Evol.">
        <title>A masculinizing supergene underlies an exaggerated male reproductive morph in a spider.</title>
        <authorList>
            <person name="Hendrickx F."/>
            <person name="De Corte Z."/>
            <person name="Sonet G."/>
            <person name="Van Belleghem S.M."/>
            <person name="Kostlbacher S."/>
            <person name="Vangestel C."/>
        </authorList>
    </citation>
    <scope>NUCLEOTIDE SEQUENCE [LARGE SCALE GENOMIC DNA]</scope>
    <source>
        <strain evidence="4">W744_W776</strain>
    </source>
</reference>
<dbReference type="InterPro" id="IPR027417">
    <property type="entry name" value="P-loop_NTPase"/>
</dbReference>
<feature type="region of interest" description="Disordered" evidence="3">
    <location>
        <begin position="233"/>
        <end position="475"/>
    </location>
</feature>
<protein>
    <recommendedName>
        <fullName evidence="6">GTP-binding protein REM 1</fullName>
    </recommendedName>
</protein>
<organism evidence="4 5">
    <name type="scientific">Oedothorax gibbosus</name>
    <dbReference type="NCBI Taxonomy" id="931172"/>
    <lineage>
        <taxon>Eukaryota</taxon>
        <taxon>Metazoa</taxon>
        <taxon>Ecdysozoa</taxon>
        <taxon>Arthropoda</taxon>
        <taxon>Chelicerata</taxon>
        <taxon>Arachnida</taxon>
        <taxon>Araneae</taxon>
        <taxon>Araneomorphae</taxon>
        <taxon>Entelegynae</taxon>
        <taxon>Araneoidea</taxon>
        <taxon>Linyphiidae</taxon>
        <taxon>Erigoninae</taxon>
        <taxon>Oedothorax</taxon>
    </lineage>
</organism>
<proteinExistence type="inferred from homology"/>
<gene>
    <name evidence="4" type="ORF">JTE90_015409</name>
</gene>
<keyword evidence="5" id="KW-1185">Reference proteome</keyword>
<evidence type="ECO:0000256" key="1">
    <source>
        <dbReference type="ARBA" id="ARBA00008846"/>
    </source>
</evidence>
<dbReference type="SUPFAM" id="SSF52540">
    <property type="entry name" value="P-loop containing nucleoside triphosphate hydrolases"/>
    <property type="match status" value="1"/>
</dbReference>
<dbReference type="PROSITE" id="PS51421">
    <property type="entry name" value="RAS"/>
    <property type="match status" value="1"/>
</dbReference>
<feature type="compositionally biased region" description="Basic and acidic residues" evidence="3">
    <location>
        <begin position="85"/>
        <end position="94"/>
    </location>
</feature>
<feature type="compositionally biased region" description="Polar residues" evidence="3">
    <location>
        <begin position="423"/>
        <end position="446"/>
    </location>
</feature>
<accession>A0AAV6U928</accession>
<comment type="caution">
    <text evidence="4">The sequence shown here is derived from an EMBL/GenBank/DDBJ whole genome shotgun (WGS) entry which is preliminary data.</text>
</comment>
<feature type="compositionally biased region" description="Low complexity" evidence="3">
    <location>
        <begin position="9"/>
        <end position="20"/>
    </location>
</feature>
<name>A0AAV6U928_9ARAC</name>
<dbReference type="InterPro" id="IPR001806">
    <property type="entry name" value="Small_GTPase"/>
</dbReference>
<feature type="region of interest" description="Disordered" evidence="3">
    <location>
        <begin position="1"/>
        <end position="27"/>
    </location>
</feature>
<dbReference type="Gene3D" id="3.40.50.300">
    <property type="entry name" value="P-loop containing nucleotide triphosphate hydrolases"/>
    <property type="match status" value="1"/>
</dbReference>
<feature type="compositionally biased region" description="Basic and acidic residues" evidence="3">
    <location>
        <begin position="412"/>
        <end position="422"/>
    </location>
</feature>
<feature type="compositionally biased region" description="Polar residues" evidence="3">
    <location>
        <begin position="346"/>
        <end position="371"/>
    </location>
</feature>
<keyword evidence="2" id="KW-0597">Phosphoprotein</keyword>
<dbReference type="Pfam" id="PF00071">
    <property type="entry name" value="Ras"/>
    <property type="match status" value="1"/>
</dbReference>
<feature type="compositionally biased region" description="Polar residues" evidence="3">
    <location>
        <begin position="302"/>
        <end position="315"/>
    </location>
</feature>
<feature type="compositionally biased region" description="Polar residues" evidence="3">
    <location>
        <begin position="69"/>
        <end position="81"/>
    </location>
</feature>
<dbReference type="GO" id="GO:0005525">
    <property type="term" value="F:GTP binding"/>
    <property type="evidence" value="ECO:0007669"/>
    <property type="project" value="InterPro"/>
</dbReference>
<feature type="region of interest" description="Disordered" evidence="3">
    <location>
        <begin position="44"/>
        <end position="116"/>
    </location>
</feature>